<dbReference type="AlphaFoldDB" id="A0ABD1MBD9"/>
<dbReference type="EMBL" id="JBGMDY010000005">
    <property type="protein sequence ID" value="KAL2332927.1"/>
    <property type="molecule type" value="Genomic_DNA"/>
</dbReference>
<dbReference type="InterPro" id="IPR008502">
    <property type="entry name" value="Prolamin-like"/>
</dbReference>
<name>A0ABD1MBD9_9FABA</name>
<feature type="domain" description="Prolamin-like" evidence="3">
    <location>
        <begin position="48"/>
        <end position="121"/>
    </location>
</feature>
<feature type="chain" id="PRO_5044774004" description="Prolamin-like domain-containing protein" evidence="2">
    <location>
        <begin position="27"/>
        <end position="234"/>
    </location>
</feature>
<dbReference type="PANTHER" id="PTHR31951">
    <property type="entry name" value="BIFUNCTIONAL INHIBITOR/LIPID-TRANSFER PROTEIN/SEED STORAGE 2S ALBUMIN SUPERFAMILY PROTEIN-RELATED"/>
    <property type="match status" value="1"/>
</dbReference>
<dbReference type="PANTHER" id="PTHR31951:SF22">
    <property type="entry name" value="ECA1 GAMETOGENESIS RELATED FAMILY"/>
    <property type="match status" value="1"/>
</dbReference>
<keyword evidence="1 2" id="KW-0732">Signal</keyword>
<reference evidence="4 5" key="1">
    <citation type="submission" date="2024-08" db="EMBL/GenBank/DDBJ databases">
        <title>Insights into the chromosomal genome structure of Flemingia macrophylla.</title>
        <authorList>
            <person name="Ding Y."/>
            <person name="Zhao Y."/>
            <person name="Bi W."/>
            <person name="Wu M."/>
            <person name="Zhao G."/>
            <person name="Gong Y."/>
            <person name="Li W."/>
            <person name="Zhang P."/>
        </authorList>
    </citation>
    <scope>NUCLEOTIDE SEQUENCE [LARGE SCALE GENOMIC DNA]</scope>
    <source>
        <strain evidence="4">DYQJB</strain>
        <tissue evidence="4">Leaf</tissue>
    </source>
</reference>
<protein>
    <recommendedName>
        <fullName evidence="3">Prolamin-like domain-containing protein</fullName>
    </recommendedName>
</protein>
<proteinExistence type="predicted"/>
<evidence type="ECO:0000313" key="5">
    <source>
        <dbReference type="Proteomes" id="UP001603857"/>
    </source>
</evidence>
<dbReference type="Proteomes" id="UP001603857">
    <property type="component" value="Unassembled WGS sequence"/>
</dbReference>
<evidence type="ECO:0000259" key="3">
    <source>
        <dbReference type="Pfam" id="PF05617"/>
    </source>
</evidence>
<evidence type="ECO:0000256" key="1">
    <source>
        <dbReference type="ARBA" id="ARBA00022729"/>
    </source>
</evidence>
<keyword evidence="5" id="KW-1185">Reference proteome</keyword>
<feature type="signal peptide" evidence="2">
    <location>
        <begin position="1"/>
        <end position="26"/>
    </location>
</feature>
<accession>A0ABD1MBD9</accession>
<gene>
    <name evidence="4" type="ORF">Fmac_014140</name>
</gene>
<evidence type="ECO:0000256" key="2">
    <source>
        <dbReference type="SAM" id="SignalP"/>
    </source>
</evidence>
<organism evidence="4 5">
    <name type="scientific">Flemingia macrophylla</name>
    <dbReference type="NCBI Taxonomy" id="520843"/>
    <lineage>
        <taxon>Eukaryota</taxon>
        <taxon>Viridiplantae</taxon>
        <taxon>Streptophyta</taxon>
        <taxon>Embryophyta</taxon>
        <taxon>Tracheophyta</taxon>
        <taxon>Spermatophyta</taxon>
        <taxon>Magnoliopsida</taxon>
        <taxon>eudicotyledons</taxon>
        <taxon>Gunneridae</taxon>
        <taxon>Pentapetalae</taxon>
        <taxon>rosids</taxon>
        <taxon>fabids</taxon>
        <taxon>Fabales</taxon>
        <taxon>Fabaceae</taxon>
        <taxon>Papilionoideae</taxon>
        <taxon>50 kb inversion clade</taxon>
        <taxon>NPAAA clade</taxon>
        <taxon>indigoferoid/millettioid clade</taxon>
        <taxon>Phaseoleae</taxon>
        <taxon>Flemingia</taxon>
    </lineage>
</organism>
<evidence type="ECO:0000313" key="4">
    <source>
        <dbReference type="EMBL" id="KAL2332927.1"/>
    </source>
</evidence>
<sequence>MARFSNFCLMVTFMASATLLVKTGLSYEDYDPLEGSPMSSTEKQMLDCILKLHPPCDALYMFGTIVTGNETVSKDCCTHIVHDFGKQCHDIMTMYIISLPKYKANRTQFLQRSKQVWNECSHHSSFKLDDGGLGHTFASDDSPSPSPSPSLSSHEKYLEECAVKLYPDCGNQLYSAIFFDNDTISKECCENLVKDVGKSCNDQMTLYILGSPQFKKNETQILRRSNEIWKECKG</sequence>
<feature type="domain" description="Prolamin-like" evidence="3">
    <location>
        <begin position="160"/>
        <end position="232"/>
    </location>
</feature>
<dbReference type="Pfam" id="PF05617">
    <property type="entry name" value="Prolamin_like"/>
    <property type="match status" value="2"/>
</dbReference>
<comment type="caution">
    <text evidence="4">The sequence shown here is derived from an EMBL/GenBank/DDBJ whole genome shotgun (WGS) entry which is preliminary data.</text>
</comment>